<dbReference type="InterPro" id="IPR011042">
    <property type="entry name" value="6-blade_b-propeller_TolB-like"/>
</dbReference>
<evidence type="ECO:0000313" key="2">
    <source>
        <dbReference type="EMBL" id="KAF1999117.1"/>
    </source>
</evidence>
<dbReference type="OrthoDB" id="9977941at2759"/>
<gene>
    <name evidence="2" type="ORF">P154DRAFT_601909</name>
</gene>
<feature type="signal peptide" evidence="1">
    <location>
        <begin position="1"/>
        <end position="19"/>
    </location>
</feature>
<dbReference type="Proteomes" id="UP000799779">
    <property type="component" value="Unassembled WGS sequence"/>
</dbReference>
<dbReference type="PANTHER" id="PTHR42060">
    <property type="entry name" value="NHL REPEAT-CONTAINING PROTEIN-RELATED"/>
    <property type="match status" value="1"/>
</dbReference>
<dbReference type="InterPro" id="IPR052998">
    <property type="entry name" value="Hetero-Diels-Alderase-like"/>
</dbReference>
<evidence type="ECO:0008006" key="4">
    <source>
        <dbReference type="Google" id="ProtNLM"/>
    </source>
</evidence>
<dbReference type="SUPFAM" id="SSF63829">
    <property type="entry name" value="Calcium-dependent phosphotriesterase"/>
    <property type="match status" value="1"/>
</dbReference>
<dbReference type="EMBL" id="ML977598">
    <property type="protein sequence ID" value="KAF1999117.1"/>
    <property type="molecule type" value="Genomic_DNA"/>
</dbReference>
<keyword evidence="3" id="KW-1185">Reference proteome</keyword>
<organism evidence="2 3">
    <name type="scientific">Amniculicola lignicola CBS 123094</name>
    <dbReference type="NCBI Taxonomy" id="1392246"/>
    <lineage>
        <taxon>Eukaryota</taxon>
        <taxon>Fungi</taxon>
        <taxon>Dikarya</taxon>
        <taxon>Ascomycota</taxon>
        <taxon>Pezizomycotina</taxon>
        <taxon>Dothideomycetes</taxon>
        <taxon>Pleosporomycetidae</taxon>
        <taxon>Pleosporales</taxon>
        <taxon>Amniculicolaceae</taxon>
        <taxon>Amniculicola</taxon>
    </lineage>
</organism>
<dbReference type="AlphaFoldDB" id="A0A6A5WCF4"/>
<dbReference type="Gene3D" id="2.120.10.30">
    <property type="entry name" value="TolB, C-terminal domain"/>
    <property type="match status" value="1"/>
</dbReference>
<evidence type="ECO:0000256" key="1">
    <source>
        <dbReference type="SAM" id="SignalP"/>
    </source>
</evidence>
<name>A0A6A5WCF4_9PLEO</name>
<dbReference type="PANTHER" id="PTHR42060:SF1">
    <property type="entry name" value="NHL REPEAT-CONTAINING PROTEIN"/>
    <property type="match status" value="1"/>
</dbReference>
<evidence type="ECO:0000313" key="3">
    <source>
        <dbReference type="Proteomes" id="UP000799779"/>
    </source>
</evidence>
<feature type="chain" id="PRO_5025406977" description="SMP-30/Gluconolactonase/LRE-like region domain-containing protein" evidence="1">
    <location>
        <begin position="20"/>
        <end position="305"/>
    </location>
</feature>
<accession>A0A6A5WCF4</accession>
<reference evidence="2" key="1">
    <citation type="journal article" date="2020" name="Stud. Mycol.">
        <title>101 Dothideomycetes genomes: a test case for predicting lifestyles and emergence of pathogens.</title>
        <authorList>
            <person name="Haridas S."/>
            <person name="Albert R."/>
            <person name="Binder M."/>
            <person name="Bloem J."/>
            <person name="Labutti K."/>
            <person name="Salamov A."/>
            <person name="Andreopoulos B."/>
            <person name="Baker S."/>
            <person name="Barry K."/>
            <person name="Bills G."/>
            <person name="Bluhm B."/>
            <person name="Cannon C."/>
            <person name="Castanera R."/>
            <person name="Culley D."/>
            <person name="Daum C."/>
            <person name="Ezra D."/>
            <person name="Gonzalez J."/>
            <person name="Henrissat B."/>
            <person name="Kuo A."/>
            <person name="Liang C."/>
            <person name="Lipzen A."/>
            <person name="Lutzoni F."/>
            <person name="Magnuson J."/>
            <person name="Mondo S."/>
            <person name="Nolan M."/>
            <person name="Ohm R."/>
            <person name="Pangilinan J."/>
            <person name="Park H.-J."/>
            <person name="Ramirez L."/>
            <person name="Alfaro M."/>
            <person name="Sun H."/>
            <person name="Tritt A."/>
            <person name="Yoshinaga Y."/>
            <person name="Zwiers L.-H."/>
            <person name="Turgeon B."/>
            <person name="Goodwin S."/>
            <person name="Spatafora J."/>
            <person name="Crous P."/>
            <person name="Grigoriev I."/>
        </authorList>
    </citation>
    <scope>NUCLEOTIDE SEQUENCE</scope>
    <source>
        <strain evidence="2">CBS 123094</strain>
    </source>
</reference>
<keyword evidence="1" id="KW-0732">Signal</keyword>
<sequence length="305" mass="31290">MRFPTLLSLLSLTPSLGSTSPLSPRQVDSAQVYKFSGSPAWAEGIAARANGQLLVTFFDKGEIWGVNPSTKAASKLATFGNATCSAGIAEISPDVFAVVAGQFSFSGGNKVGSWGIWKVDLTGATATASLLNNVPEAGMFNGLTAFSNDTILIGDALKGAVYRMNVNTGEYSVAISDTATMAPPANAAIPMGIDGLRYANGTVWFTNVSKNTLHTVKVDATGNATSAIATVWSDMMADDLHVGPDGSAYIATGSNNKIQKVAPDGMVSAAATVSGSTAVTMGRTEADKNTLYIATSSGLIASAQL</sequence>
<proteinExistence type="predicted"/>
<protein>
    <recommendedName>
        <fullName evidence="4">SMP-30/Gluconolactonase/LRE-like region domain-containing protein</fullName>
    </recommendedName>
</protein>